<dbReference type="InterPro" id="IPR055399">
    <property type="entry name" value="CC_BshC"/>
</dbReference>
<dbReference type="Pfam" id="PF24850">
    <property type="entry name" value="CC_BshC"/>
    <property type="match status" value="1"/>
</dbReference>
<keyword evidence="6" id="KW-1185">Reference proteome</keyword>
<accession>A0ABT4Q2W1</accession>
<organism evidence="5 6">
    <name type="scientific">Paenibacillus gyeongsangnamensis</name>
    <dbReference type="NCBI Taxonomy" id="3388067"/>
    <lineage>
        <taxon>Bacteria</taxon>
        <taxon>Bacillati</taxon>
        <taxon>Bacillota</taxon>
        <taxon>Bacilli</taxon>
        <taxon>Bacillales</taxon>
        <taxon>Paenibacillaceae</taxon>
        <taxon>Paenibacillus</taxon>
    </lineage>
</organism>
<dbReference type="EMBL" id="JAQAGZ010000001">
    <property type="protein sequence ID" value="MCZ8511220.1"/>
    <property type="molecule type" value="Genomic_DNA"/>
</dbReference>
<dbReference type="PIRSF" id="PIRSF012535">
    <property type="entry name" value="UCP012535"/>
    <property type="match status" value="1"/>
</dbReference>
<dbReference type="NCBIfam" id="TIGR03998">
    <property type="entry name" value="thiol_BshC"/>
    <property type="match status" value="1"/>
</dbReference>
<evidence type="ECO:0000313" key="6">
    <source>
        <dbReference type="Proteomes" id="UP001527882"/>
    </source>
</evidence>
<evidence type="ECO:0000313" key="5">
    <source>
        <dbReference type="EMBL" id="MCZ8511220.1"/>
    </source>
</evidence>
<comment type="similarity">
    <text evidence="2">Belongs to the BshC family.</text>
</comment>
<dbReference type="InterPro" id="IPR055398">
    <property type="entry name" value="Rossmann-like_BshC"/>
</dbReference>
<dbReference type="InterPro" id="IPR011199">
    <property type="entry name" value="Bacillithiol_biosynth_BshC"/>
</dbReference>
<keyword evidence="1 2" id="KW-0436">Ligase</keyword>
<sequence>MEVFHWNSGQPLTEDYLQRYGNTEPLYEYEPFQTDSWKRRAEWLDTKRAFGADRGALADALKRFNEKAGAAPEALAAIEALRDPGTLAIVGGQQAGLFTGPLLVIYKAVTIIREAKRASELLNRRVVPVFWIAGEDHDFDEVNHVIALTPELELNRIKLEHPTGLRTSVSRTPISAEQWEDAIGQLDTTLIPTEFKAGLLESLRALAAKSDTLVDLFAGLLASLFSRYGLILVDSDDPGLRRLEGPMFRTLLERNGELGQALKEAKAELVRLGYEPQAEVSERSANLFVFDPEERILLYQSESGGFTDRKEERHYSLEGLLDWAETAPERLSNNVMTRPLMQDYLFPVLGAVLGSSEIAYWGLTRRAFELFGMNMPILIPRTGYTLLEGTVQKNMGKYGLAVEDALFRLEERQQAWLQEQDRLQLSERFQSVKEDFRERYAPLVELLGEVNPGLKKLGDTNLSKILEQIDFLEHKAEDAVKSQHESGLRQFQRVGMSILPDGKPQERIYNVFAYLNKYGEGWLQELLDASYDVDGHHFVCYM</sequence>
<evidence type="ECO:0000259" key="3">
    <source>
        <dbReference type="Pfam" id="PF10079"/>
    </source>
</evidence>
<reference evidence="5 6" key="1">
    <citation type="submission" date="2022-12" db="EMBL/GenBank/DDBJ databases">
        <title>Draft genome sequence of Paenibacillus sp. dW9.</title>
        <authorList>
            <person name="Choi E.-W."/>
            <person name="Kim D.-U."/>
        </authorList>
    </citation>
    <scope>NUCLEOTIDE SEQUENCE [LARGE SCALE GENOMIC DNA]</scope>
    <source>
        <strain evidence="6">dW9</strain>
    </source>
</reference>
<gene>
    <name evidence="2 5" type="primary">bshC</name>
    <name evidence="5" type="ORF">O9H85_01945</name>
</gene>
<evidence type="ECO:0000256" key="2">
    <source>
        <dbReference type="HAMAP-Rule" id="MF_01867"/>
    </source>
</evidence>
<dbReference type="Pfam" id="PF10079">
    <property type="entry name" value="Rossmann-like_BshC"/>
    <property type="match status" value="1"/>
</dbReference>
<proteinExistence type="inferred from homology"/>
<evidence type="ECO:0000256" key="1">
    <source>
        <dbReference type="ARBA" id="ARBA00022598"/>
    </source>
</evidence>
<feature type="domain" description="Bacillithiol biosynthesis BshC N-terminal Rossmann-like" evidence="3">
    <location>
        <begin position="5"/>
        <end position="381"/>
    </location>
</feature>
<evidence type="ECO:0000259" key="4">
    <source>
        <dbReference type="Pfam" id="PF24850"/>
    </source>
</evidence>
<name>A0ABT4Q2W1_9BACL</name>
<dbReference type="EC" id="6.-.-.-" evidence="2"/>
<comment type="function">
    <text evidence="2">Involved in bacillithiol (BSH) biosynthesis. May catalyze the last step of the pathway, the addition of cysteine to glucosamine malate (GlcN-Mal) to generate BSH.</text>
</comment>
<feature type="domain" description="Bacillithiol biosynthesis BshC C-terminal coiled-coil" evidence="4">
    <location>
        <begin position="385"/>
        <end position="542"/>
    </location>
</feature>
<dbReference type="RefSeq" id="WP_269879583.1">
    <property type="nucleotide sequence ID" value="NZ_JAQAGZ010000001.1"/>
</dbReference>
<comment type="caution">
    <text evidence="5">The sequence shown here is derived from an EMBL/GenBank/DDBJ whole genome shotgun (WGS) entry which is preliminary data.</text>
</comment>
<dbReference type="HAMAP" id="MF_01867">
    <property type="entry name" value="BshC"/>
    <property type="match status" value="1"/>
</dbReference>
<protein>
    <recommendedName>
        <fullName evidence="2">Putative cysteine ligase BshC</fullName>
        <ecNumber evidence="2">6.-.-.-</ecNumber>
    </recommendedName>
</protein>
<dbReference type="Proteomes" id="UP001527882">
    <property type="component" value="Unassembled WGS sequence"/>
</dbReference>